<feature type="domain" description="SLBB" evidence="19">
    <location>
        <begin position="411"/>
        <end position="489"/>
    </location>
</feature>
<dbReference type="Pfam" id="PF10531">
    <property type="entry name" value="SLBB"/>
    <property type="match status" value="5"/>
</dbReference>
<evidence type="ECO:0000256" key="10">
    <source>
        <dbReference type="ARBA" id="ARBA00023114"/>
    </source>
</evidence>
<evidence type="ECO:0000256" key="2">
    <source>
        <dbReference type="ARBA" id="ARBA00009450"/>
    </source>
</evidence>
<evidence type="ECO:0000256" key="15">
    <source>
        <dbReference type="SAM" id="Phobius"/>
    </source>
</evidence>
<feature type="chain" id="PRO_5045050480" evidence="16">
    <location>
        <begin position="21"/>
        <end position="821"/>
    </location>
</feature>
<feature type="domain" description="Soluble ligand binding" evidence="18">
    <location>
        <begin position="595"/>
        <end position="645"/>
    </location>
</feature>
<dbReference type="Pfam" id="PF22461">
    <property type="entry name" value="SLBB_2"/>
    <property type="match status" value="1"/>
</dbReference>
<dbReference type="PANTHER" id="PTHR33619">
    <property type="entry name" value="POLYSACCHARIDE EXPORT PROTEIN GFCE-RELATED"/>
    <property type="match status" value="1"/>
</dbReference>
<evidence type="ECO:0000256" key="14">
    <source>
        <dbReference type="ARBA" id="ARBA00023288"/>
    </source>
</evidence>
<feature type="domain" description="Soluble ligand binding" evidence="18">
    <location>
        <begin position="331"/>
        <end position="373"/>
    </location>
</feature>
<dbReference type="Gene3D" id="3.10.560.10">
    <property type="entry name" value="Outer membrane lipoprotein wza domain like"/>
    <property type="match status" value="6"/>
</dbReference>
<keyword evidence="21" id="KW-1185">Reference proteome</keyword>
<comment type="caution">
    <text evidence="20">The sequence shown here is derived from an EMBL/GenBank/DDBJ whole genome shotgun (WGS) entry which is preliminary data.</text>
</comment>
<feature type="domain" description="Soluble ligand binding" evidence="18">
    <location>
        <begin position="717"/>
        <end position="758"/>
    </location>
</feature>
<comment type="similarity">
    <text evidence="2">Belongs to the BexD/CtrA/VexA family.</text>
</comment>
<dbReference type="InterPro" id="IPR019554">
    <property type="entry name" value="Soluble_ligand-bd"/>
</dbReference>
<dbReference type="EMBL" id="JAGDYP010000002">
    <property type="protein sequence ID" value="MBO1883613.1"/>
    <property type="molecule type" value="Genomic_DNA"/>
</dbReference>
<comment type="subcellular location">
    <subcellularLocation>
        <location evidence="1">Cell outer membrane</location>
        <topology evidence="1">Multi-pass membrane protein</topology>
    </subcellularLocation>
</comment>
<keyword evidence="10" id="KW-0626">Porin</keyword>
<keyword evidence="3" id="KW-0813">Transport</keyword>
<feature type="domain" description="Soluble ligand binding" evidence="18">
    <location>
        <begin position="246"/>
        <end position="294"/>
    </location>
</feature>
<evidence type="ECO:0000256" key="13">
    <source>
        <dbReference type="ARBA" id="ARBA00023237"/>
    </source>
</evidence>
<dbReference type="InterPro" id="IPR003715">
    <property type="entry name" value="Poly_export_N"/>
</dbReference>
<keyword evidence="9" id="KW-0406">Ion transport</keyword>
<evidence type="ECO:0000259" key="18">
    <source>
        <dbReference type="Pfam" id="PF10531"/>
    </source>
</evidence>
<dbReference type="RefSeq" id="WP_208058243.1">
    <property type="nucleotide sequence ID" value="NZ_JAGDYP010000002.1"/>
</dbReference>
<dbReference type="InterPro" id="IPR049712">
    <property type="entry name" value="Poly_export"/>
</dbReference>
<reference evidence="20 21" key="1">
    <citation type="submission" date="2021-03" db="EMBL/GenBank/DDBJ databases">
        <title>Isolation and description of Capnocytophaga bilenii sp. nov., a novel Capnocytophaga species, isolated from a gingivitis subject.</title>
        <authorList>
            <person name="Antezack A."/>
            <person name="Monnet-Corti V."/>
            <person name="La Scola B."/>
        </authorList>
    </citation>
    <scope>NUCLEOTIDE SEQUENCE [LARGE SCALE GENOMIC DNA]</scope>
    <source>
        <strain evidence="20 21">Marseille-Q4570</strain>
    </source>
</reference>
<name>A0ABS3PWA8_9FLAO</name>
<evidence type="ECO:0000256" key="4">
    <source>
        <dbReference type="ARBA" id="ARBA00022452"/>
    </source>
</evidence>
<evidence type="ECO:0000256" key="16">
    <source>
        <dbReference type="SAM" id="SignalP"/>
    </source>
</evidence>
<protein>
    <submittedName>
        <fullName evidence="20">SLBB domain-containing protein</fullName>
    </submittedName>
</protein>
<keyword evidence="15" id="KW-1133">Transmembrane helix</keyword>
<evidence type="ECO:0000256" key="8">
    <source>
        <dbReference type="ARBA" id="ARBA00023047"/>
    </source>
</evidence>
<evidence type="ECO:0000256" key="3">
    <source>
        <dbReference type="ARBA" id="ARBA00022448"/>
    </source>
</evidence>
<evidence type="ECO:0000256" key="9">
    <source>
        <dbReference type="ARBA" id="ARBA00023065"/>
    </source>
</evidence>
<dbReference type="Pfam" id="PF02563">
    <property type="entry name" value="Poly_export"/>
    <property type="match status" value="1"/>
</dbReference>
<keyword evidence="5" id="KW-0762">Sugar transport</keyword>
<evidence type="ECO:0000256" key="5">
    <source>
        <dbReference type="ARBA" id="ARBA00022597"/>
    </source>
</evidence>
<evidence type="ECO:0000313" key="20">
    <source>
        <dbReference type="EMBL" id="MBO1883613.1"/>
    </source>
</evidence>
<sequence length="821" mass="91168">MLRLKFLLSCFLLGFSIVIAQVDEKAAANNVDITQVNVDNLSDTQVQTMWARAQAQGYTVDQLIAMARARGMQEMQAMKLRQRIMQLSNVKNNAPTAATDKMRKPADEEDIFGYTGNEDKRKLATKGDDKNKAIFGLDFFKNPKISFTPNLNMPTPDNYQIGPGDELLVEVWGATEGNFRQKVDAEGNIFLNGVGRIHVGGLSFSDTKAKINSALKRIYSGISAPDGSYAKIYTGVTISQVRTVKVNIIGEVVVPGTYSLSSLSTVLNALYACGGPSQNGSFREVNLFRGGKKIATFDIYQFLLNGSEKGNLGLQDQDVLIVPPYKNRIWVEGEVKRQGFYETLDSETLANLVSFFGGFTSDAFTNTLVLERINNAKREVKEIAFSEISKLKMENGDRLKVHSITKEYQNRLSIGGAVYQPGVYEFKDGMTALDLINRANGVKKDASLNKGLIFRTENKTDYQTLSFSVKELLEKNTEIPLKDNDSIHIFYKDALQYKRFVKVDGAVNTPKELPYMENMTVEDAILLAGGLSNGADPSTIEVFRELNDGSFTKLSQTFKVSTNNELIPQGEGMALQPNDLVSVRYQKGFTPMQTVSVMGEVLYPGIYSIESKSERISDLLERAGGFTPFAYKQGVTLVRKKTDEGDLQQEDFLEDLVDAESDASDAKGKSLKKIVKTTNEYRIGLNINKILKNKHSKYDLLLSEGDKILVPSEKQTVEIRGEVLAPSMVRYQKGTSLRQYIDQAGGFSNLSKRNAIYVLYANGSIKSTRRSLFFNNYPKLEPGAIIIVPTKPERKQMTTGETIGIISAITTMGVLIYNVIK</sequence>
<keyword evidence="14" id="KW-0449">Lipoprotein</keyword>
<accession>A0ABS3PWA8</accession>
<evidence type="ECO:0000256" key="11">
    <source>
        <dbReference type="ARBA" id="ARBA00023136"/>
    </source>
</evidence>
<keyword evidence="4" id="KW-1134">Transmembrane beta strand</keyword>
<feature type="domain" description="Soluble ligand binding" evidence="18">
    <location>
        <begin position="501"/>
        <end position="549"/>
    </location>
</feature>
<dbReference type="PANTHER" id="PTHR33619:SF3">
    <property type="entry name" value="POLYSACCHARIDE EXPORT PROTEIN GFCE-RELATED"/>
    <property type="match status" value="1"/>
</dbReference>
<evidence type="ECO:0000259" key="17">
    <source>
        <dbReference type="Pfam" id="PF02563"/>
    </source>
</evidence>
<proteinExistence type="inferred from homology"/>
<evidence type="ECO:0000256" key="12">
    <source>
        <dbReference type="ARBA" id="ARBA00023139"/>
    </source>
</evidence>
<keyword evidence="7 16" id="KW-0732">Signal</keyword>
<keyword evidence="11 15" id="KW-0472">Membrane</keyword>
<evidence type="ECO:0000256" key="1">
    <source>
        <dbReference type="ARBA" id="ARBA00004571"/>
    </source>
</evidence>
<evidence type="ECO:0000256" key="7">
    <source>
        <dbReference type="ARBA" id="ARBA00022729"/>
    </source>
</evidence>
<feature type="signal peptide" evidence="16">
    <location>
        <begin position="1"/>
        <end position="20"/>
    </location>
</feature>
<dbReference type="InterPro" id="IPR054765">
    <property type="entry name" value="SLBB_dom"/>
</dbReference>
<evidence type="ECO:0000259" key="19">
    <source>
        <dbReference type="Pfam" id="PF22461"/>
    </source>
</evidence>
<organism evidence="20 21">
    <name type="scientific">Capnocytophaga bilenii</name>
    <dbReference type="NCBI Taxonomy" id="2819369"/>
    <lineage>
        <taxon>Bacteria</taxon>
        <taxon>Pseudomonadati</taxon>
        <taxon>Bacteroidota</taxon>
        <taxon>Flavobacteriia</taxon>
        <taxon>Flavobacteriales</taxon>
        <taxon>Flavobacteriaceae</taxon>
        <taxon>Capnocytophaga</taxon>
    </lineage>
</organism>
<evidence type="ECO:0000256" key="6">
    <source>
        <dbReference type="ARBA" id="ARBA00022692"/>
    </source>
</evidence>
<dbReference type="Gene3D" id="3.30.1950.10">
    <property type="entry name" value="wza like domain"/>
    <property type="match status" value="1"/>
</dbReference>
<evidence type="ECO:0000313" key="21">
    <source>
        <dbReference type="Proteomes" id="UP000681610"/>
    </source>
</evidence>
<keyword evidence="13" id="KW-0998">Cell outer membrane</keyword>
<gene>
    <name evidence="20" type="ORF">J4N46_04030</name>
</gene>
<keyword evidence="8" id="KW-0625">Polysaccharide transport</keyword>
<keyword evidence="6 15" id="KW-0812">Transmembrane</keyword>
<feature type="domain" description="Polysaccharide export protein N-terminal" evidence="17">
    <location>
        <begin position="154"/>
        <end position="219"/>
    </location>
</feature>
<feature type="transmembrane region" description="Helical" evidence="15">
    <location>
        <begin position="802"/>
        <end position="820"/>
    </location>
</feature>
<keyword evidence="12" id="KW-0564">Palmitate</keyword>
<dbReference type="Proteomes" id="UP000681610">
    <property type="component" value="Unassembled WGS sequence"/>
</dbReference>